<dbReference type="EMBL" id="PFAV01000006">
    <property type="protein sequence ID" value="PIR91804.1"/>
    <property type="molecule type" value="Genomic_DNA"/>
</dbReference>
<evidence type="ECO:0008006" key="4">
    <source>
        <dbReference type="Google" id="ProtNLM"/>
    </source>
</evidence>
<sequence length="114" mass="13604">MTDYFGEGENNWQMVGLKVFFKIWGWLIGPLVLFLFLGKLLEKYFIEWGSWPFVICMGLGFAVTIMGIFREILFLWKITYAKKNSEKNKKDPQQVQRDYFNCLDDNNPNEPNRY</sequence>
<protein>
    <recommendedName>
        <fullName evidence="4">AtpZ/AtpI family protein</fullName>
    </recommendedName>
</protein>
<evidence type="ECO:0000313" key="3">
    <source>
        <dbReference type="Proteomes" id="UP000228906"/>
    </source>
</evidence>
<keyword evidence="1" id="KW-1133">Transmembrane helix</keyword>
<name>A0A2H0UY90_9BACT</name>
<organism evidence="2 3">
    <name type="scientific">bacterium (Candidatus Gribaldobacteria) CG10_big_fil_rev_8_21_14_0_10_41_12</name>
    <dbReference type="NCBI Taxonomy" id="2014277"/>
    <lineage>
        <taxon>Bacteria</taxon>
        <taxon>Candidatus Gribaldobacteria</taxon>
    </lineage>
</organism>
<comment type="caution">
    <text evidence="2">The sequence shown here is derived from an EMBL/GenBank/DDBJ whole genome shotgun (WGS) entry which is preliminary data.</text>
</comment>
<feature type="transmembrane region" description="Helical" evidence="1">
    <location>
        <begin position="50"/>
        <end position="69"/>
    </location>
</feature>
<keyword evidence="1" id="KW-0812">Transmembrane</keyword>
<proteinExistence type="predicted"/>
<dbReference type="Proteomes" id="UP000228906">
    <property type="component" value="Unassembled WGS sequence"/>
</dbReference>
<evidence type="ECO:0000256" key="1">
    <source>
        <dbReference type="SAM" id="Phobius"/>
    </source>
</evidence>
<feature type="transmembrane region" description="Helical" evidence="1">
    <location>
        <begin position="19"/>
        <end position="38"/>
    </location>
</feature>
<evidence type="ECO:0000313" key="2">
    <source>
        <dbReference type="EMBL" id="PIR91804.1"/>
    </source>
</evidence>
<accession>A0A2H0UY90</accession>
<gene>
    <name evidence="2" type="ORF">COU03_00425</name>
</gene>
<dbReference type="AlphaFoldDB" id="A0A2H0UY90"/>
<keyword evidence="1" id="KW-0472">Membrane</keyword>
<reference evidence="3" key="1">
    <citation type="submission" date="2017-09" db="EMBL/GenBank/DDBJ databases">
        <title>Depth-based differentiation of microbial function through sediment-hosted aquifers and enrichment of novel symbionts in the deep terrestrial subsurface.</title>
        <authorList>
            <person name="Probst A.J."/>
            <person name="Ladd B."/>
            <person name="Jarett J.K."/>
            <person name="Geller-Mcgrath D.E."/>
            <person name="Sieber C.M.K."/>
            <person name="Emerson J.B."/>
            <person name="Anantharaman K."/>
            <person name="Thomas B.C."/>
            <person name="Malmstrom R."/>
            <person name="Stieglmeier M."/>
            <person name="Klingl A."/>
            <person name="Woyke T."/>
            <person name="Ryan C.M."/>
            <person name="Banfield J.F."/>
        </authorList>
    </citation>
    <scope>NUCLEOTIDE SEQUENCE [LARGE SCALE GENOMIC DNA]</scope>
</reference>